<keyword evidence="4" id="KW-0732">Signal</keyword>
<dbReference type="PANTHER" id="PTHR46093:SF18">
    <property type="entry name" value="FIBRONECTIN TYPE-III DOMAIN-CONTAINING PROTEIN"/>
    <property type="match status" value="1"/>
</dbReference>
<evidence type="ECO:0008006" key="7">
    <source>
        <dbReference type="Google" id="ProtNLM"/>
    </source>
</evidence>
<organism evidence="5 6">
    <name type="scientific">Rhizophagus irregularis</name>
    <dbReference type="NCBI Taxonomy" id="588596"/>
    <lineage>
        <taxon>Eukaryota</taxon>
        <taxon>Fungi</taxon>
        <taxon>Fungi incertae sedis</taxon>
        <taxon>Mucoromycota</taxon>
        <taxon>Glomeromycotina</taxon>
        <taxon>Glomeromycetes</taxon>
        <taxon>Glomerales</taxon>
        <taxon>Glomeraceae</taxon>
        <taxon>Rhizophagus</taxon>
    </lineage>
</organism>
<evidence type="ECO:0000256" key="1">
    <source>
        <dbReference type="ARBA" id="ARBA00022441"/>
    </source>
</evidence>
<dbReference type="VEuPathDB" id="FungiDB:FUN_022170"/>
<keyword evidence="3" id="KW-0812">Transmembrane</keyword>
<feature type="transmembrane region" description="Helical" evidence="3">
    <location>
        <begin position="366"/>
        <end position="390"/>
    </location>
</feature>
<reference evidence="5 6" key="1">
    <citation type="submission" date="2015-10" db="EMBL/GenBank/DDBJ databases">
        <title>Genome analyses suggest a sexual origin of heterokaryosis in a supposedly ancient asexual fungus.</title>
        <authorList>
            <person name="Ropars J."/>
            <person name="Sedzielewska K."/>
            <person name="Noel J."/>
            <person name="Charron P."/>
            <person name="Farinelli L."/>
            <person name="Marton T."/>
            <person name="Kruger M."/>
            <person name="Pelin A."/>
            <person name="Brachmann A."/>
            <person name="Corradi N."/>
        </authorList>
    </citation>
    <scope>NUCLEOTIDE SEQUENCE [LARGE SCALE GENOMIC DNA]</scope>
    <source>
        <strain evidence="5 6">A4</strain>
    </source>
</reference>
<dbReference type="EMBL" id="LLXI01000593">
    <property type="protein sequence ID" value="PKY47987.1"/>
    <property type="molecule type" value="Genomic_DNA"/>
</dbReference>
<sequence>MSRYSIFFFVFFSHLIITSPYTLVGRKGHTASYMDNKIYFLGGGIGSYFETNDFFYLDVTKPFDLDSTLPIVDLSNDARKIHPHSSSGVSTICGPNKNTIFLICGVSKDSFFYRFINNKEWVPDISFSDAQWSSAVCNKNGSYIYISDGSVIRDEITIMDTSSWKIFFLPDLNIPRYLAPAILLPDGRIAYIGKIIDDLLVNFRNIYIYDTINGTWINMSTSGIEPSPRALHTAVLTQDGLIIIYGGIKKMRPVPDQISVLDTNVDPFNWSIPKIDPAPSSTPFGGHTATLVGNYMIIAFGYTAYNINDSYSDQIHILDVSEESNYKWVKSFTPNITYTNESASTTESASATKSANATKSPGAAHAAIIGGTTGGIATVIIIISVSYLLYRRKRTVIYAPQAKHAINC</sequence>
<dbReference type="VEuPathDB" id="FungiDB:RhiirA1_474259"/>
<dbReference type="AlphaFoldDB" id="A0A2I1GN24"/>
<dbReference type="Proteomes" id="UP000234323">
    <property type="component" value="Unassembled WGS sequence"/>
</dbReference>
<proteinExistence type="predicted"/>
<dbReference type="InterPro" id="IPR015915">
    <property type="entry name" value="Kelch-typ_b-propeller"/>
</dbReference>
<dbReference type="InterPro" id="IPR011043">
    <property type="entry name" value="Gal_Oxase/kelch_b-propeller"/>
</dbReference>
<accession>A0A2I1GN24</accession>
<keyword evidence="3" id="KW-0472">Membrane</keyword>
<feature type="chain" id="PRO_5014155774" description="Galactose oxidase" evidence="4">
    <location>
        <begin position="19"/>
        <end position="408"/>
    </location>
</feature>
<evidence type="ECO:0000256" key="4">
    <source>
        <dbReference type="SAM" id="SignalP"/>
    </source>
</evidence>
<comment type="caution">
    <text evidence="5">The sequence shown here is derived from an EMBL/GenBank/DDBJ whole genome shotgun (WGS) entry which is preliminary data.</text>
</comment>
<dbReference type="Gene3D" id="2.130.10.80">
    <property type="entry name" value="Galactose oxidase/kelch, beta-propeller"/>
    <property type="match status" value="1"/>
</dbReference>
<feature type="signal peptide" evidence="4">
    <location>
        <begin position="1"/>
        <end position="18"/>
    </location>
</feature>
<dbReference type="SUPFAM" id="SSF50965">
    <property type="entry name" value="Galactose oxidase, central domain"/>
    <property type="match status" value="1"/>
</dbReference>
<protein>
    <recommendedName>
        <fullName evidence="7">Galactose oxidase</fullName>
    </recommendedName>
</protein>
<evidence type="ECO:0000313" key="6">
    <source>
        <dbReference type="Proteomes" id="UP000234323"/>
    </source>
</evidence>
<dbReference type="Pfam" id="PF24681">
    <property type="entry name" value="Kelch_KLHDC2_KLHL20_DRC7"/>
    <property type="match status" value="1"/>
</dbReference>
<keyword evidence="6" id="KW-1185">Reference proteome</keyword>
<dbReference type="VEuPathDB" id="FungiDB:RhiirFUN_025946"/>
<dbReference type="Gene3D" id="2.120.10.80">
    <property type="entry name" value="Kelch-type beta propeller"/>
    <property type="match status" value="1"/>
</dbReference>
<dbReference type="InterPro" id="IPR037293">
    <property type="entry name" value="Gal_Oxidase_central_sf"/>
</dbReference>
<keyword evidence="1" id="KW-0880">Kelch repeat</keyword>
<evidence type="ECO:0000313" key="5">
    <source>
        <dbReference type="EMBL" id="PKY47987.1"/>
    </source>
</evidence>
<evidence type="ECO:0000256" key="3">
    <source>
        <dbReference type="SAM" id="Phobius"/>
    </source>
</evidence>
<keyword evidence="2" id="KW-0677">Repeat</keyword>
<dbReference type="PANTHER" id="PTHR46093">
    <property type="entry name" value="ACYL-COA-BINDING DOMAIN-CONTAINING PROTEIN 5"/>
    <property type="match status" value="1"/>
</dbReference>
<name>A0A2I1GN24_9GLOM</name>
<evidence type="ECO:0000256" key="2">
    <source>
        <dbReference type="ARBA" id="ARBA00022737"/>
    </source>
</evidence>
<keyword evidence="3" id="KW-1133">Transmembrane helix</keyword>
<gene>
    <name evidence="5" type="ORF">RhiirA4_463410</name>
</gene>